<reference evidence="1" key="1">
    <citation type="journal article" date="2022" name="bioRxiv">
        <title>Sequencing and chromosome-scale assembly of the giantPleurodeles waltlgenome.</title>
        <authorList>
            <person name="Brown T."/>
            <person name="Elewa A."/>
            <person name="Iarovenko S."/>
            <person name="Subramanian E."/>
            <person name="Araus A.J."/>
            <person name="Petzold A."/>
            <person name="Susuki M."/>
            <person name="Suzuki K.-i.T."/>
            <person name="Hayashi T."/>
            <person name="Toyoda A."/>
            <person name="Oliveira C."/>
            <person name="Osipova E."/>
            <person name="Leigh N.D."/>
            <person name="Simon A."/>
            <person name="Yun M.H."/>
        </authorList>
    </citation>
    <scope>NUCLEOTIDE SEQUENCE</scope>
    <source>
        <strain evidence="1">20211129_DDA</strain>
        <tissue evidence="1">Liver</tissue>
    </source>
</reference>
<name>A0AAV7WQI3_PLEWA</name>
<accession>A0AAV7WQI3</accession>
<proteinExistence type="predicted"/>
<organism evidence="1 2">
    <name type="scientific">Pleurodeles waltl</name>
    <name type="common">Iberian ribbed newt</name>
    <dbReference type="NCBI Taxonomy" id="8319"/>
    <lineage>
        <taxon>Eukaryota</taxon>
        <taxon>Metazoa</taxon>
        <taxon>Chordata</taxon>
        <taxon>Craniata</taxon>
        <taxon>Vertebrata</taxon>
        <taxon>Euteleostomi</taxon>
        <taxon>Amphibia</taxon>
        <taxon>Batrachia</taxon>
        <taxon>Caudata</taxon>
        <taxon>Salamandroidea</taxon>
        <taxon>Salamandridae</taxon>
        <taxon>Pleurodelinae</taxon>
        <taxon>Pleurodeles</taxon>
    </lineage>
</organism>
<gene>
    <name evidence="1" type="ORF">NDU88_003955</name>
</gene>
<protein>
    <recommendedName>
        <fullName evidence="3">Biogenesis of lysosome-related organelles complex 1 subunit 7</fullName>
    </recommendedName>
</protein>
<evidence type="ECO:0000313" key="2">
    <source>
        <dbReference type="Proteomes" id="UP001066276"/>
    </source>
</evidence>
<dbReference type="Proteomes" id="UP001066276">
    <property type="component" value="Chromosome 1_1"/>
</dbReference>
<evidence type="ECO:0008006" key="3">
    <source>
        <dbReference type="Google" id="ProtNLM"/>
    </source>
</evidence>
<evidence type="ECO:0000313" key="1">
    <source>
        <dbReference type="EMBL" id="KAJ1216352.1"/>
    </source>
</evidence>
<comment type="caution">
    <text evidence="1">The sequence shown here is derived from an EMBL/GenBank/DDBJ whole genome shotgun (WGS) entry which is preliminary data.</text>
</comment>
<dbReference type="EMBL" id="JANPWB010000001">
    <property type="protein sequence ID" value="KAJ1216352.1"/>
    <property type="molecule type" value="Genomic_DNA"/>
</dbReference>
<sequence length="143" mass="15776">MLTMGKPGPKSQGAPFTALAPARQLTNKDAPENLPPATTQYTLNRILGVIEDTKLALTQEIGKVSTELSHICTDHHKLVNGVKDTETTWDKLKPVHQALRFQVTHLSKRIQRLERCTENAEGCCRRNNVRIVGMPEGVKGPDG</sequence>
<keyword evidence="2" id="KW-1185">Reference proteome</keyword>
<dbReference type="AlphaFoldDB" id="A0AAV7WQI3"/>